<gene>
    <name evidence="8" type="ORF">HNR70_001319</name>
</gene>
<accession>A0A841A9J9</accession>
<dbReference type="GO" id="GO:0120159">
    <property type="term" value="F:rRNA pseudouridine synthase activity"/>
    <property type="evidence" value="ECO:0007669"/>
    <property type="project" value="UniProtKB-ARBA"/>
</dbReference>
<evidence type="ECO:0000256" key="2">
    <source>
        <dbReference type="ARBA" id="ARBA00008348"/>
    </source>
</evidence>
<dbReference type="InterPro" id="IPR036986">
    <property type="entry name" value="S4_RNA-bd_sf"/>
</dbReference>
<dbReference type="PANTHER" id="PTHR47683:SF2">
    <property type="entry name" value="RNA-BINDING S4 DOMAIN-CONTAINING PROTEIN"/>
    <property type="match status" value="1"/>
</dbReference>
<feature type="domain" description="RNA-binding S4" evidence="7">
    <location>
        <begin position="83"/>
        <end position="142"/>
    </location>
</feature>
<dbReference type="CDD" id="cd02870">
    <property type="entry name" value="PseudoU_synth_RsuA_like"/>
    <property type="match status" value="1"/>
</dbReference>
<feature type="region of interest" description="Disordered" evidence="6">
    <location>
        <begin position="1"/>
        <end position="78"/>
    </location>
</feature>
<dbReference type="InterPro" id="IPR050343">
    <property type="entry name" value="RsuA_PseudoU_synthase"/>
</dbReference>
<evidence type="ECO:0000256" key="4">
    <source>
        <dbReference type="PROSITE-ProRule" id="PRU00182"/>
    </source>
</evidence>
<reference evidence="8 9" key="1">
    <citation type="submission" date="2020-08" db="EMBL/GenBank/DDBJ databases">
        <title>Sequencing the genomes of 1000 actinobacteria strains.</title>
        <authorList>
            <person name="Klenk H.-P."/>
        </authorList>
    </citation>
    <scope>NUCLEOTIDE SEQUENCE [LARGE SCALE GENOMIC DNA]</scope>
    <source>
        <strain evidence="8 9">DSM 28796</strain>
    </source>
</reference>
<dbReference type="InterPro" id="IPR018496">
    <property type="entry name" value="PsdUridine_synth_RsuA/RluB_CS"/>
</dbReference>
<dbReference type="InterPro" id="IPR002942">
    <property type="entry name" value="S4_RNA-bd"/>
</dbReference>
<dbReference type="RefSeq" id="WP_184324961.1">
    <property type="nucleotide sequence ID" value="NZ_JACHLZ010000001.1"/>
</dbReference>
<dbReference type="EC" id="5.4.99.-" evidence="5"/>
<dbReference type="GO" id="GO:0000455">
    <property type="term" value="P:enzyme-directed rRNA pseudouridine synthesis"/>
    <property type="evidence" value="ECO:0007669"/>
    <property type="project" value="UniProtKB-ARBA"/>
</dbReference>
<dbReference type="Gene3D" id="3.30.70.580">
    <property type="entry name" value="Pseudouridine synthase I, catalytic domain, N-terminal subdomain"/>
    <property type="match status" value="1"/>
</dbReference>
<dbReference type="InterPro" id="IPR006145">
    <property type="entry name" value="PsdUridine_synth_RsuA/RluA"/>
</dbReference>
<dbReference type="InterPro" id="IPR020103">
    <property type="entry name" value="PsdUridine_synth_cat_dom_sf"/>
</dbReference>
<dbReference type="PROSITE" id="PS01149">
    <property type="entry name" value="PSI_RSU"/>
    <property type="match status" value="1"/>
</dbReference>
<evidence type="ECO:0000313" key="8">
    <source>
        <dbReference type="EMBL" id="MBB5831506.1"/>
    </source>
</evidence>
<dbReference type="Gene3D" id="3.30.70.1560">
    <property type="entry name" value="Alpha-L RNA-binding motif"/>
    <property type="match status" value="1"/>
</dbReference>
<dbReference type="InterPro" id="IPR020094">
    <property type="entry name" value="TruA/RsuA/RluB/E/F_N"/>
</dbReference>
<dbReference type="Proteomes" id="UP000588158">
    <property type="component" value="Unassembled WGS sequence"/>
</dbReference>
<dbReference type="FunFam" id="3.10.290.10:FF:000003">
    <property type="entry name" value="Pseudouridine synthase"/>
    <property type="match status" value="1"/>
</dbReference>
<comment type="similarity">
    <text evidence="2 5">Belongs to the pseudouridine synthase RsuA family.</text>
</comment>
<evidence type="ECO:0000256" key="1">
    <source>
        <dbReference type="ARBA" id="ARBA00000073"/>
    </source>
</evidence>
<dbReference type="InterPro" id="IPR000748">
    <property type="entry name" value="PsdUridine_synth_RsuA/RluB/E/F"/>
</dbReference>
<evidence type="ECO:0000313" key="9">
    <source>
        <dbReference type="Proteomes" id="UP000588158"/>
    </source>
</evidence>
<dbReference type="Pfam" id="PF01479">
    <property type="entry name" value="S4"/>
    <property type="match status" value="1"/>
</dbReference>
<comment type="catalytic activity">
    <reaction evidence="1">
        <text>a uridine in RNA = a pseudouridine in RNA</text>
        <dbReference type="Rhea" id="RHEA:48348"/>
        <dbReference type="Rhea" id="RHEA-COMP:12068"/>
        <dbReference type="Rhea" id="RHEA-COMP:12069"/>
        <dbReference type="ChEBI" id="CHEBI:65314"/>
        <dbReference type="ChEBI" id="CHEBI:65315"/>
    </reaction>
</comment>
<dbReference type="CDD" id="cd00165">
    <property type="entry name" value="S4"/>
    <property type="match status" value="1"/>
</dbReference>
<dbReference type="InterPro" id="IPR042092">
    <property type="entry name" value="PsdUridine_s_RsuA/RluB/E/F_cat"/>
</dbReference>
<organism evidence="8 9">
    <name type="scientific">Brachybacterium aquaticum</name>
    <dbReference type="NCBI Taxonomy" id="1432564"/>
    <lineage>
        <taxon>Bacteria</taxon>
        <taxon>Bacillati</taxon>
        <taxon>Actinomycetota</taxon>
        <taxon>Actinomycetes</taxon>
        <taxon>Micrococcales</taxon>
        <taxon>Dermabacteraceae</taxon>
        <taxon>Brachybacterium</taxon>
    </lineage>
</organism>
<keyword evidence="4" id="KW-0694">RNA-binding</keyword>
<dbReference type="PROSITE" id="PS50889">
    <property type="entry name" value="S4"/>
    <property type="match status" value="1"/>
</dbReference>
<keyword evidence="9" id="KW-1185">Reference proteome</keyword>
<keyword evidence="3 5" id="KW-0413">Isomerase</keyword>
<dbReference type="AlphaFoldDB" id="A0A841A9J9"/>
<dbReference type="Gene3D" id="3.10.290.10">
    <property type="entry name" value="RNA-binding S4 domain"/>
    <property type="match status" value="1"/>
</dbReference>
<evidence type="ECO:0000256" key="6">
    <source>
        <dbReference type="SAM" id="MobiDB-lite"/>
    </source>
</evidence>
<dbReference type="EMBL" id="JACHLZ010000001">
    <property type="protein sequence ID" value="MBB5831506.1"/>
    <property type="molecule type" value="Genomic_DNA"/>
</dbReference>
<evidence type="ECO:0000259" key="7">
    <source>
        <dbReference type="SMART" id="SM00363"/>
    </source>
</evidence>
<dbReference type="SUPFAM" id="SSF55174">
    <property type="entry name" value="Alpha-L RNA-binding motif"/>
    <property type="match status" value="1"/>
</dbReference>
<proteinExistence type="inferred from homology"/>
<dbReference type="GO" id="GO:0003723">
    <property type="term" value="F:RNA binding"/>
    <property type="evidence" value="ECO:0007669"/>
    <property type="project" value="UniProtKB-KW"/>
</dbReference>
<feature type="compositionally biased region" description="Gly residues" evidence="6">
    <location>
        <begin position="1"/>
        <end position="40"/>
    </location>
</feature>
<protein>
    <recommendedName>
        <fullName evidence="5">Pseudouridine synthase</fullName>
        <ecNumber evidence="5">5.4.99.-</ecNumber>
    </recommendedName>
</protein>
<comment type="caution">
    <text evidence="8">The sequence shown here is derived from an EMBL/GenBank/DDBJ whole genome shotgun (WGS) entry which is preliminary data.</text>
</comment>
<dbReference type="Pfam" id="PF00849">
    <property type="entry name" value="PseudoU_synth_2"/>
    <property type="match status" value="1"/>
</dbReference>
<evidence type="ECO:0000256" key="5">
    <source>
        <dbReference type="RuleBase" id="RU003887"/>
    </source>
</evidence>
<evidence type="ECO:0000256" key="3">
    <source>
        <dbReference type="ARBA" id="ARBA00023235"/>
    </source>
</evidence>
<dbReference type="NCBIfam" id="TIGR00093">
    <property type="entry name" value="pseudouridine synthase"/>
    <property type="match status" value="1"/>
</dbReference>
<sequence length="322" mass="34426">MATGGQGGSGGRRGSGSKGSSGGKAGSGGARSGGSRSGGGKQRRRSAFTPPRSTRLRDDEGAVRPVPTDADGEMPDLHREGGERLQKVLAQAGFGSRRACEALIGAGRVKVDGAVVLEQGVRIDPSTQVVHVDGRRLQLDTTKLTVALHKPRHVVSAMSDPEGRRDLTEFTAEFPQRLYHVGRLDYETEGLLLLTNDGELAHRLTHPSFAVEKTYVCRFDAPGGPPRGLVKTLREGVELEDGPARADRARVLAQDGREAVVEVTLHEGRNRIVRRMFASQGFELTALVRTRIGPVLLGDLAPGATRELTHRELGTLMAEVGL</sequence>
<dbReference type="SUPFAM" id="SSF55120">
    <property type="entry name" value="Pseudouridine synthase"/>
    <property type="match status" value="1"/>
</dbReference>
<dbReference type="SMART" id="SM00363">
    <property type="entry name" value="S4"/>
    <property type="match status" value="1"/>
</dbReference>
<dbReference type="PANTHER" id="PTHR47683">
    <property type="entry name" value="PSEUDOURIDINE SYNTHASE FAMILY PROTEIN-RELATED"/>
    <property type="match status" value="1"/>
</dbReference>
<name>A0A841A9J9_9MICO</name>